<keyword evidence="2" id="KW-1185">Reference proteome</keyword>
<dbReference type="InterPro" id="IPR005358">
    <property type="entry name" value="Puta_zinc/iron-chelating_dom"/>
</dbReference>
<dbReference type="Pfam" id="PF03692">
    <property type="entry name" value="CxxCxxCC"/>
    <property type="match status" value="1"/>
</dbReference>
<protein>
    <submittedName>
        <fullName evidence="1">YkgJ family cysteine cluster protein</fullName>
    </submittedName>
</protein>
<gene>
    <name evidence="1" type="ORF">I8J32_014235</name>
</gene>
<sequence length="107" mass="11575">MTTSDGALATQVECGTCDAVCCRLPVVLMPDDDVAGHLATRTAEGLRVMARDEDGWCVALDSAHMRCSIYASRPAICRSFRMGGAHCLDVRADYADHRARGIPLTLY</sequence>
<dbReference type="EMBL" id="CP071518">
    <property type="protein sequence ID" value="QSX77868.1"/>
    <property type="molecule type" value="Genomic_DNA"/>
</dbReference>
<evidence type="ECO:0000313" key="1">
    <source>
        <dbReference type="EMBL" id="QSX77868.1"/>
    </source>
</evidence>
<organism evidence="1 2">
    <name type="scientific">Agrilutibacter solisilvae</name>
    <dbReference type="NCBI Taxonomy" id="2763317"/>
    <lineage>
        <taxon>Bacteria</taxon>
        <taxon>Pseudomonadati</taxon>
        <taxon>Pseudomonadota</taxon>
        <taxon>Gammaproteobacteria</taxon>
        <taxon>Lysobacterales</taxon>
        <taxon>Lysobacteraceae</taxon>
        <taxon>Agrilutibacter</taxon>
    </lineage>
</organism>
<dbReference type="KEGG" id="lsf:I8J32_014235"/>
<evidence type="ECO:0000313" key="2">
    <source>
        <dbReference type="Proteomes" id="UP000639274"/>
    </source>
</evidence>
<dbReference type="Proteomes" id="UP000639274">
    <property type="component" value="Chromosome"/>
</dbReference>
<dbReference type="AlphaFoldDB" id="A0A974XZN3"/>
<name>A0A974XZN3_9GAMM</name>
<reference evidence="1 2" key="1">
    <citation type="submission" date="2021-03" db="EMBL/GenBank/DDBJ databases">
        <title>Lysobacter sp. nov. isolated from soil of gangwondo yeongwol, south Korea.</title>
        <authorList>
            <person name="Kim K.R."/>
            <person name="Kim K.H."/>
            <person name="Jeon C.O."/>
        </authorList>
    </citation>
    <scope>NUCLEOTIDE SEQUENCE [LARGE SCALE GENOMIC DNA]</scope>
    <source>
        <strain evidence="1 2">R19</strain>
    </source>
</reference>
<proteinExistence type="predicted"/>
<dbReference type="RefSeq" id="WP_200615727.1">
    <property type="nucleotide sequence ID" value="NZ_CP071518.1"/>
</dbReference>
<accession>A0A974XZN3</accession>